<organism evidence="2 3">
    <name type="scientific">Rhodococcus antarcticus</name>
    <dbReference type="NCBI Taxonomy" id="2987751"/>
    <lineage>
        <taxon>Bacteria</taxon>
        <taxon>Bacillati</taxon>
        <taxon>Actinomycetota</taxon>
        <taxon>Actinomycetes</taxon>
        <taxon>Mycobacteriales</taxon>
        <taxon>Nocardiaceae</taxon>
        <taxon>Rhodococcus</taxon>
    </lineage>
</organism>
<protein>
    <recommendedName>
        <fullName evidence="4">Thiamine pyrophosphate enzyme N-terminal TPP-binding domain-containing protein</fullName>
    </recommendedName>
</protein>
<evidence type="ECO:0000313" key="2">
    <source>
        <dbReference type="EMBL" id="UZJ27001.1"/>
    </source>
</evidence>
<dbReference type="Proteomes" id="UP001164965">
    <property type="component" value="Plasmid unnamed2"/>
</dbReference>
<keyword evidence="2" id="KW-0614">Plasmid</keyword>
<evidence type="ECO:0000313" key="3">
    <source>
        <dbReference type="Proteomes" id="UP001164965"/>
    </source>
</evidence>
<evidence type="ECO:0008006" key="4">
    <source>
        <dbReference type="Google" id="ProtNLM"/>
    </source>
</evidence>
<feature type="compositionally biased region" description="Low complexity" evidence="1">
    <location>
        <begin position="82"/>
        <end position="97"/>
    </location>
</feature>
<keyword evidence="3" id="KW-1185">Reference proteome</keyword>
<gene>
    <name evidence="2" type="ORF">RHODO2019_18590</name>
</gene>
<dbReference type="RefSeq" id="WP_265385105.1">
    <property type="nucleotide sequence ID" value="NZ_CP110617.1"/>
</dbReference>
<reference evidence="2" key="1">
    <citation type="submission" date="2022-10" db="EMBL/GenBank/DDBJ databases">
        <title>Rhodococcus sp.75.</title>
        <authorList>
            <person name="Sun M."/>
        </authorList>
    </citation>
    <scope>NUCLEOTIDE SEQUENCE</scope>
    <source>
        <strain evidence="2">75</strain>
        <plasmid evidence="2">unnamed2</plasmid>
    </source>
</reference>
<evidence type="ECO:0000256" key="1">
    <source>
        <dbReference type="SAM" id="MobiDB-lite"/>
    </source>
</evidence>
<proteinExistence type="predicted"/>
<geneLocation type="plasmid" evidence="2 3">
    <name>unnamed2</name>
</geneLocation>
<dbReference type="EMBL" id="CP110617">
    <property type="protein sequence ID" value="UZJ27001.1"/>
    <property type="molecule type" value="Genomic_DNA"/>
</dbReference>
<sequence>MRDIQAAMDIGTERYRDVIDALNAAGLPTIFTQTGGMCAALEVVLETGRYLLITDAGDSLSWSREEQNGWGWGCTAPAARATTGPSGSPRTRTPPARRPCCAWCGRC</sequence>
<accession>A0ABY6P5Q8</accession>
<feature type="region of interest" description="Disordered" evidence="1">
    <location>
        <begin position="71"/>
        <end position="97"/>
    </location>
</feature>
<name>A0ABY6P5Q8_9NOCA</name>